<evidence type="ECO:0000256" key="19">
    <source>
        <dbReference type="ARBA" id="ARBA00044770"/>
    </source>
</evidence>
<evidence type="ECO:0000256" key="3">
    <source>
        <dbReference type="ARBA" id="ARBA00022475"/>
    </source>
</evidence>
<comment type="pathway">
    <text evidence="2">Cell wall biogenesis; peptidoglycan biosynthesis.</text>
</comment>
<evidence type="ECO:0000256" key="9">
    <source>
        <dbReference type="ARBA" id="ARBA00022984"/>
    </source>
</evidence>
<evidence type="ECO:0000256" key="13">
    <source>
        <dbReference type="ARBA" id="ARBA00023316"/>
    </source>
</evidence>
<feature type="transmembrane region" description="Helical" evidence="21">
    <location>
        <begin position="193"/>
        <end position="210"/>
    </location>
</feature>
<evidence type="ECO:0000256" key="21">
    <source>
        <dbReference type="SAM" id="Phobius"/>
    </source>
</evidence>
<keyword evidence="5" id="KW-0328">Glycosyltransferase</keyword>
<feature type="transmembrane region" description="Helical" evidence="21">
    <location>
        <begin position="145"/>
        <end position="163"/>
    </location>
</feature>
<evidence type="ECO:0000313" key="22">
    <source>
        <dbReference type="EMBL" id="OGD86875.1"/>
    </source>
</evidence>
<keyword evidence="3" id="KW-1003">Cell membrane</keyword>
<evidence type="ECO:0000256" key="11">
    <source>
        <dbReference type="ARBA" id="ARBA00023136"/>
    </source>
</evidence>
<evidence type="ECO:0000256" key="6">
    <source>
        <dbReference type="ARBA" id="ARBA00022679"/>
    </source>
</evidence>
<dbReference type="GO" id="GO:0071555">
    <property type="term" value="P:cell wall organization"/>
    <property type="evidence" value="ECO:0007669"/>
    <property type="project" value="UniProtKB-KW"/>
</dbReference>
<feature type="transmembrane region" description="Helical" evidence="21">
    <location>
        <begin position="12"/>
        <end position="33"/>
    </location>
</feature>
<proteinExistence type="inferred from homology"/>
<keyword evidence="10 21" id="KW-1133">Transmembrane helix</keyword>
<sequence>MRTIHLQSQKSTLDLPLIITTATLVILGLIMIYDASIVAAFRDFGDKLYYFKNQLIWATVGTIGLTVASLIDYHKFVRYSSPIFALSILLLIIVLIPNIGTKAYGAHRWINVGNLTFQPSEFAKLALIFFQASILAKFQKYKMRLLDVVQVIFLPTVIATTLVLLEPDLGTALIFAGITTVTYFIGNGPLIHFAIAAPALVAAATVAILAKPYRIARLKAFLDPAYDPQGASYQINQILISLKNGGLLGVGVGASRGKFDFIPEVHSDAIFSVVAEELGFIGAIFLIGLFVYLAIKTINIAKGAKDIEGKILSAGILALISVQALLNIASNVALVPLTGIPLPFISYGGSSLVVTMIAIGILVNIKKQS</sequence>
<dbReference type="GO" id="GO:0032153">
    <property type="term" value="C:cell division site"/>
    <property type="evidence" value="ECO:0007669"/>
    <property type="project" value="TreeGrafter"/>
</dbReference>
<evidence type="ECO:0000256" key="8">
    <source>
        <dbReference type="ARBA" id="ARBA00022960"/>
    </source>
</evidence>
<feature type="transmembrane region" description="Helical" evidence="21">
    <location>
        <begin position="278"/>
        <end position="295"/>
    </location>
</feature>
<dbReference type="GO" id="GO:0009252">
    <property type="term" value="P:peptidoglycan biosynthetic process"/>
    <property type="evidence" value="ECO:0007669"/>
    <property type="project" value="UniProtKB-KW"/>
</dbReference>
<dbReference type="GO" id="GO:0008360">
    <property type="term" value="P:regulation of cell shape"/>
    <property type="evidence" value="ECO:0007669"/>
    <property type="project" value="UniProtKB-KW"/>
</dbReference>
<dbReference type="EMBL" id="MFAZ01000027">
    <property type="protein sequence ID" value="OGD86875.1"/>
    <property type="molecule type" value="Genomic_DNA"/>
</dbReference>
<evidence type="ECO:0000313" key="23">
    <source>
        <dbReference type="Proteomes" id="UP000179102"/>
    </source>
</evidence>
<organism evidence="22 23">
    <name type="scientific">Candidatus Curtissbacteria bacterium RIFCSPHIGHO2_01_FULL_41_11</name>
    <dbReference type="NCBI Taxonomy" id="1797711"/>
    <lineage>
        <taxon>Bacteria</taxon>
        <taxon>Candidatus Curtissiibacteriota</taxon>
    </lineage>
</organism>
<dbReference type="InterPro" id="IPR013437">
    <property type="entry name" value="FtsW"/>
</dbReference>
<evidence type="ECO:0000256" key="2">
    <source>
        <dbReference type="ARBA" id="ARBA00004752"/>
    </source>
</evidence>
<dbReference type="GO" id="GO:0005886">
    <property type="term" value="C:plasma membrane"/>
    <property type="evidence" value="ECO:0007669"/>
    <property type="project" value="UniProtKB-SubCell"/>
</dbReference>
<dbReference type="GO" id="GO:0008955">
    <property type="term" value="F:peptidoglycan glycosyltransferase activity"/>
    <property type="evidence" value="ECO:0007669"/>
    <property type="project" value="UniProtKB-EC"/>
</dbReference>
<feature type="transmembrane region" description="Helical" evidence="21">
    <location>
        <begin position="316"/>
        <end position="338"/>
    </location>
</feature>
<gene>
    <name evidence="22" type="ORF">A2870_03220</name>
</gene>
<keyword evidence="7 21" id="KW-0812">Transmembrane</keyword>
<feature type="transmembrane region" description="Helical" evidence="21">
    <location>
        <begin position="169"/>
        <end position="186"/>
    </location>
</feature>
<evidence type="ECO:0000256" key="10">
    <source>
        <dbReference type="ARBA" id="ARBA00022989"/>
    </source>
</evidence>
<evidence type="ECO:0000256" key="12">
    <source>
        <dbReference type="ARBA" id="ARBA00023306"/>
    </source>
</evidence>
<dbReference type="Pfam" id="PF01098">
    <property type="entry name" value="FTSW_RODA_SPOVE"/>
    <property type="match status" value="1"/>
</dbReference>
<evidence type="ECO:0000256" key="14">
    <source>
        <dbReference type="ARBA" id="ARBA00032370"/>
    </source>
</evidence>
<dbReference type="AlphaFoldDB" id="A0A1F5G4Y7"/>
<evidence type="ECO:0000256" key="16">
    <source>
        <dbReference type="ARBA" id="ARBA00038053"/>
    </source>
</evidence>
<evidence type="ECO:0000256" key="18">
    <source>
        <dbReference type="ARBA" id="ARBA00041418"/>
    </source>
</evidence>
<reference evidence="22 23" key="1">
    <citation type="journal article" date="2016" name="Nat. Commun.">
        <title>Thousands of microbial genomes shed light on interconnected biogeochemical processes in an aquifer system.</title>
        <authorList>
            <person name="Anantharaman K."/>
            <person name="Brown C.T."/>
            <person name="Hug L.A."/>
            <person name="Sharon I."/>
            <person name="Castelle C.J."/>
            <person name="Probst A.J."/>
            <person name="Thomas B.C."/>
            <person name="Singh A."/>
            <person name="Wilkins M.J."/>
            <person name="Karaoz U."/>
            <person name="Brodie E.L."/>
            <person name="Williams K.H."/>
            <person name="Hubbard S.S."/>
            <person name="Banfield J.F."/>
        </authorList>
    </citation>
    <scope>NUCLEOTIDE SEQUENCE [LARGE SCALE GENOMIC DNA]</scope>
</reference>
<dbReference type="EC" id="2.4.99.28" evidence="19"/>
<keyword evidence="9" id="KW-0573">Peptidoglycan synthesis</keyword>
<keyword evidence="4 22" id="KW-0132">Cell division</keyword>
<keyword evidence="6" id="KW-0808">Transferase</keyword>
<keyword evidence="13" id="KW-0961">Cell wall biogenesis/degradation</keyword>
<dbReference type="STRING" id="1797711.A2870_03220"/>
<feature type="transmembrane region" description="Helical" evidence="21">
    <location>
        <begin position="83"/>
        <end position="101"/>
    </location>
</feature>
<accession>A0A1F5G4Y7</accession>
<feature type="transmembrane region" description="Helical" evidence="21">
    <location>
        <begin position="344"/>
        <end position="365"/>
    </location>
</feature>
<evidence type="ECO:0000256" key="7">
    <source>
        <dbReference type="ARBA" id="ARBA00022692"/>
    </source>
</evidence>
<comment type="similarity">
    <text evidence="16">Belongs to the SEDS family. FtsW subfamily.</text>
</comment>
<evidence type="ECO:0000256" key="1">
    <source>
        <dbReference type="ARBA" id="ARBA00004651"/>
    </source>
</evidence>
<name>A0A1F5G4Y7_9BACT</name>
<evidence type="ECO:0000256" key="15">
    <source>
        <dbReference type="ARBA" id="ARBA00033270"/>
    </source>
</evidence>
<evidence type="ECO:0000256" key="4">
    <source>
        <dbReference type="ARBA" id="ARBA00022618"/>
    </source>
</evidence>
<dbReference type="InterPro" id="IPR001182">
    <property type="entry name" value="FtsW/RodA"/>
</dbReference>
<dbReference type="PANTHER" id="PTHR30474">
    <property type="entry name" value="CELL CYCLE PROTEIN"/>
    <property type="match status" value="1"/>
</dbReference>
<evidence type="ECO:0000256" key="5">
    <source>
        <dbReference type="ARBA" id="ARBA00022676"/>
    </source>
</evidence>
<keyword evidence="12" id="KW-0131">Cell cycle</keyword>
<comment type="catalytic activity">
    <reaction evidence="20">
        <text>[GlcNAc-(1-&gt;4)-Mur2Ac(oyl-L-Ala-gamma-D-Glu-L-Lys-D-Ala-D-Ala)](n)-di-trans,octa-cis-undecaprenyl diphosphate + beta-D-GlcNAc-(1-&gt;4)-Mur2Ac(oyl-L-Ala-gamma-D-Glu-L-Lys-D-Ala-D-Ala)-di-trans,octa-cis-undecaprenyl diphosphate = [GlcNAc-(1-&gt;4)-Mur2Ac(oyl-L-Ala-gamma-D-Glu-L-Lys-D-Ala-D-Ala)](n+1)-di-trans,octa-cis-undecaprenyl diphosphate + di-trans,octa-cis-undecaprenyl diphosphate + H(+)</text>
        <dbReference type="Rhea" id="RHEA:23708"/>
        <dbReference type="Rhea" id="RHEA-COMP:9602"/>
        <dbReference type="Rhea" id="RHEA-COMP:9603"/>
        <dbReference type="ChEBI" id="CHEBI:15378"/>
        <dbReference type="ChEBI" id="CHEBI:58405"/>
        <dbReference type="ChEBI" id="CHEBI:60033"/>
        <dbReference type="ChEBI" id="CHEBI:78435"/>
        <dbReference type="EC" id="2.4.99.28"/>
    </reaction>
</comment>
<feature type="transmembrane region" description="Helical" evidence="21">
    <location>
        <begin position="53"/>
        <end position="71"/>
    </location>
</feature>
<evidence type="ECO:0000256" key="20">
    <source>
        <dbReference type="ARBA" id="ARBA00049902"/>
    </source>
</evidence>
<keyword evidence="11 21" id="KW-0472">Membrane</keyword>
<dbReference type="PANTHER" id="PTHR30474:SF2">
    <property type="entry name" value="PEPTIDOGLYCAN GLYCOSYLTRANSFERASE FTSW-RELATED"/>
    <property type="match status" value="1"/>
</dbReference>
<keyword evidence="8" id="KW-0133">Cell shape</keyword>
<protein>
    <recommendedName>
        <fullName evidence="17">Probable peptidoglycan glycosyltransferase FtsW</fullName>
        <ecNumber evidence="19">2.4.99.28</ecNumber>
    </recommendedName>
    <alternativeName>
        <fullName evidence="18">Cell division protein FtsW</fullName>
    </alternativeName>
    <alternativeName>
        <fullName evidence="15">Cell wall polymerase</fullName>
    </alternativeName>
    <alternativeName>
        <fullName evidence="14">Peptidoglycan polymerase</fullName>
    </alternativeName>
</protein>
<dbReference type="Proteomes" id="UP000179102">
    <property type="component" value="Unassembled WGS sequence"/>
</dbReference>
<comment type="subcellular location">
    <subcellularLocation>
        <location evidence="1">Cell membrane</location>
        <topology evidence="1">Multi-pass membrane protein</topology>
    </subcellularLocation>
</comment>
<comment type="caution">
    <text evidence="22">The sequence shown here is derived from an EMBL/GenBank/DDBJ whole genome shotgun (WGS) entry which is preliminary data.</text>
</comment>
<dbReference type="GO" id="GO:0051301">
    <property type="term" value="P:cell division"/>
    <property type="evidence" value="ECO:0007669"/>
    <property type="project" value="UniProtKB-KW"/>
</dbReference>
<dbReference type="GO" id="GO:0015648">
    <property type="term" value="F:lipid-linked peptidoglycan transporter activity"/>
    <property type="evidence" value="ECO:0007669"/>
    <property type="project" value="TreeGrafter"/>
</dbReference>
<dbReference type="NCBIfam" id="TIGR02614">
    <property type="entry name" value="ftsW"/>
    <property type="match status" value="1"/>
</dbReference>
<evidence type="ECO:0000256" key="17">
    <source>
        <dbReference type="ARBA" id="ARBA00041185"/>
    </source>
</evidence>